<keyword evidence="5" id="KW-0046">Antibiotic resistance</keyword>
<keyword evidence="6" id="KW-1003">Cell membrane</keyword>
<comment type="caution">
    <text evidence="8">The sequence shown here is derived from an EMBL/GenBank/DDBJ whole genome shotgun (WGS) entry which is preliminary data.</text>
</comment>
<dbReference type="AlphaFoldDB" id="A0A365H5T8"/>
<comment type="subcellular location">
    <subcellularLocation>
        <location evidence="6">Cell membrane</location>
        <topology evidence="6">Multi-pass membrane protein</topology>
    </subcellularLocation>
    <subcellularLocation>
        <location evidence="1">Membrane</location>
        <topology evidence="1">Multi-pass membrane protein</topology>
    </subcellularLocation>
</comment>
<dbReference type="PROSITE" id="PS51012">
    <property type="entry name" value="ABC_TM2"/>
    <property type="match status" value="1"/>
</dbReference>
<evidence type="ECO:0000256" key="4">
    <source>
        <dbReference type="ARBA" id="ARBA00023136"/>
    </source>
</evidence>
<dbReference type="GO" id="GO:0140359">
    <property type="term" value="F:ABC-type transporter activity"/>
    <property type="evidence" value="ECO:0007669"/>
    <property type="project" value="InterPro"/>
</dbReference>
<accession>A0A365H5T8</accession>
<evidence type="ECO:0000313" key="9">
    <source>
        <dbReference type="Proteomes" id="UP000251891"/>
    </source>
</evidence>
<comment type="similarity">
    <text evidence="6">Belongs to the ABC-2 integral membrane protein family.</text>
</comment>
<protein>
    <recommendedName>
        <fullName evidence="6">Transport permease protein</fullName>
    </recommendedName>
</protein>
<dbReference type="PIRSF" id="PIRSF006648">
    <property type="entry name" value="DrrB"/>
    <property type="match status" value="1"/>
</dbReference>
<keyword evidence="6" id="KW-0813">Transport</keyword>
<dbReference type="Pfam" id="PF01061">
    <property type="entry name" value="ABC2_membrane"/>
    <property type="match status" value="1"/>
</dbReference>
<dbReference type="PANTHER" id="PTHR43027">
    <property type="entry name" value="DOXORUBICIN RESISTANCE ABC TRANSPORTER PERMEASE PROTEIN DRRC-RELATED"/>
    <property type="match status" value="1"/>
</dbReference>
<keyword evidence="9" id="KW-1185">Reference proteome</keyword>
<feature type="domain" description="ABC transmembrane type-2" evidence="7">
    <location>
        <begin position="17"/>
        <end position="244"/>
    </location>
</feature>
<dbReference type="InterPro" id="IPR047817">
    <property type="entry name" value="ABC2_TM_bact-type"/>
</dbReference>
<feature type="transmembrane region" description="Helical" evidence="6">
    <location>
        <begin position="221"/>
        <end position="241"/>
    </location>
</feature>
<dbReference type="OrthoDB" id="3217868at2"/>
<feature type="transmembrane region" description="Helical" evidence="6">
    <location>
        <begin position="134"/>
        <end position="158"/>
    </location>
</feature>
<evidence type="ECO:0000256" key="1">
    <source>
        <dbReference type="ARBA" id="ARBA00004141"/>
    </source>
</evidence>
<feature type="transmembrane region" description="Helical" evidence="6">
    <location>
        <begin position="12"/>
        <end position="35"/>
    </location>
</feature>
<dbReference type="InterPro" id="IPR013525">
    <property type="entry name" value="ABC2_TM"/>
</dbReference>
<evidence type="ECO:0000256" key="2">
    <source>
        <dbReference type="ARBA" id="ARBA00022692"/>
    </source>
</evidence>
<dbReference type="InterPro" id="IPR000412">
    <property type="entry name" value="ABC_2_transport"/>
</dbReference>
<keyword evidence="2 6" id="KW-0812">Transmembrane</keyword>
<reference evidence="8 9" key="1">
    <citation type="submission" date="2018-06" db="EMBL/GenBank/DDBJ databases">
        <title>Actinomadura craniellae sp. nov. isolated from marine sponge Craniella sp.</title>
        <authorList>
            <person name="Li L."/>
            <person name="Xu Q.H."/>
            <person name="Lin H.W."/>
            <person name="Lu Y.H."/>
        </authorList>
    </citation>
    <scope>NUCLEOTIDE SEQUENCE [LARGE SCALE GENOMIC DNA]</scope>
    <source>
        <strain evidence="8 9">LHW63021</strain>
    </source>
</reference>
<evidence type="ECO:0000313" key="8">
    <source>
        <dbReference type="EMBL" id="RAY14366.1"/>
    </source>
</evidence>
<feature type="transmembrane region" description="Helical" evidence="6">
    <location>
        <begin position="55"/>
        <end position="80"/>
    </location>
</feature>
<evidence type="ECO:0000256" key="3">
    <source>
        <dbReference type="ARBA" id="ARBA00022989"/>
    </source>
</evidence>
<dbReference type="GO" id="GO:0043190">
    <property type="term" value="C:ATP-binding cassette (ABC) transporter complex"/>
    <property type="evidence" value="ECO:0007669"/>
    <property type="project" value="InterPro"/>
</dbReference>
<keyword evidence="3 6" id="KW-1133">Transmembrane helix</keyword>
<organism evidence="8 9">
    <name type="scientific">Actinomadura craniellae</name>
    <dbReference type="NCBI Taxonomy" id="2231787"/>
    <lineage>
        <taxon>Bacteria</taxon>
        <taxon>Bacillati</taxon>
        <taxon>Actinomycetota</taxon>
        <taxon>Actinomycetes</taxon>
        <taxon>Streptosporangiales</taxon>
        <taxon>Thermomonosporaceae</taxon>
        <taxon>Actinomadura</taxon>
    </lineage>
</organism>
<evidence type="ECO:0000259" key="7">
    <source>
        <dbReference type="PROSITE" id="PS51012"/>
    </source>
</evidence>
<feature type="transmembrane region" description="Helical" evidence="6">
    <location>
        <begin position="165"/>
        <end position="184"/>
    </location>
</feature>
<gene>
    <name evidence="8" type="ORF">DPM19_15490</name>
</gene>
<feature type="transmembrane region" description="Helical" evidence="6">
    <location>
        <begin position="100"/>
        <end position="128"/>
    </location>
</feature>
<dbReference type="EMBL" id="QLYX01000006">
    <property type="protein sequence ID" value="RAY14366.1"/>
    <property type="molecule type" value="Genomic_DNA"/>
</dbReference>
<proteinExistence type="inferred from homology"/>
<dbReference type="InterPro" id="IPR052902">
    <property type="entry name" value="ABC-2_transporter"/>
</dbReference>
<dbReference type="RefSeq" id="WP_111868046.1">
    <property type="nucleotide sequence ID" value="NZ_QLYX01000006.1"/>
</dbReference>
<dbReference type="GO" id="GO:0046677">
    <property type="term" value="P:response to antibiotic"/>
    <property type="evidence" value="ECO:0007669"/>
    <property type="project" value="UniProtKB-KW"/>
</dbReference>
<evidence type="ECO:0000256" key="6">
    <source>
        <dbReference type="RuleBase" id="RU361157"/>
    </source>
</evidence>
<dbReference type="Proteomes" id="UP000251891">
    <property type="component" value="Unassembled WGS sequence"/>
</dbReference>
<keyword evidence="4 6" id="KW-0472">Membrane</keyword>
<name>A0A365H5T8_9ACTN</name>
<sequence length="244" mass="25882">MIQIILTEARLYLRDHMTLFFVFALPLGMLLIFGLPEEVRKPLPELGGQTPLDSLLPSGMTAIAFAIVAAFALPGALSAYRQQGVLRRLRTTPVGPARLLLAQLVVNLVAALASLVLMIAVGAAVLGIPLPRHLPGLLAACVLGLAALFAIGLLISAVASGPTSAGMLGALVVFPSMFFAGIWLQKHDMPDLLRRASDFTPLSAFRESLQDAWTGTAPDPLHLLTLAVTAALCGFAAARLFRWE</sequence>
<dbReference type="PANTHER" id="PTHR43027:SF2">
    <property type="entry name" value="TRANSPORT PERMEASE PROTEIN"/>
    <property type="match status" value="1"/>
</dbReference>
<evidence type="ECO:0000256" key="5">
    <source>
        <dbReference type="ARBA" id="ARBA00023251"/>
    </source>
</evidence>